<protein>
    <submittedName>
        <fullName evidence="1">Uncharacterized protein</fullName>
    </submittedName>
</protein>
<accession>A0ABQ1DKB6</accession>
<reference evidence="1 2" key="1">
    <citation type="submission" date="2020-05" db="EMBL/GenBank/DDBJ databases">
        <title>Genetic diversity of Pseudomonas cichorii.</title>
        <authorList>
            <person name="Tani S."/>
            <person name="Yagi H."/>
            <person name="Hashimoto S."/>
            <person name="Iiyama K."/>
            <person name="Furuya N."/>
        </authorList>
    </citation>
    <scope>NUCLEOTIDE SEQUENCE [LARGE SCALE GENOMIC DNA]</scope>
    <source>
        <strain evidence="1 2">LMG 2162</strain>
    </source>
</reference>
<evidence type="ECO:0000313" key="1">
    <source>
        <dbReference type="EMBL" id="GFM91447.1"/>
    </source>
</evidence>
<dbReference type="EMBL" id="BLWA01000003">
    <property type="protein sequence ID" value="GFM91447.1"/>
    <property type="molecule type" value="Genomic_DNA"/>
</dbReference>
<dbReference type="RefSeq" id="WP_155951531.1">
    <property type="nucleotide sequence ID" value="NZ_BLVX01000001.1"/>
</dbReference>
<proteinExistence type="predicted"/>
<gene>
    <name evidence="1" type="ORF">PSCICP_14190</name>
</gene>
<keyword evidence="2" id="KW-1185">Reference proteome</keyword>
<evidence type="ECO:0000313" key="2">
    <source>
        <dbReference type="Proteomes" id="UP000614982"/>
    </source>
</evidence>
<name>A0ABQ1DKB6_PSECI</name>
<comment type="caution">
    <text evidence="1">The sequence shown here is derived from an EMBL/GenBank/DDBJ whole genome shotgun (WGS) entry which is preliminary data.</text>
</comment>
<dbReference type="GeneID" id="45545240"/>
<organism evidence="1 2">
    <name type="scientific">Pseudomonas cichorii</name>
    <dbReference type="NCBI Taxonomy" id="36746"/>
    <lineage>
        <taxon>Bacteria</taxon>
        <taxon>Pseudomonadati</taxon>
        <taxon>Pseudomonadota</taxon>
        <taxon>Gammaproteobacteria</taxon>
        <taxon>Pseudomonadales</taxon>
        <taxon>Pseudomonadaceae</taxon>
        <taxon>Pseudomonas</taxon>
    </lineage>
</organism>
<sequence>MKTPTRGQQAMRSAPSSFWISVMERFLTLVARGMCVQHKDAQLFCIPGATGVRLPK</sequence>
<dbReference type="Proteomes" id="UP000614982">
    <property type="component" value="Unassembled WGS sequence"/>
</dbReference>